<feature type="transmembrane region" description="Helical" evidence="1">
    <location>
        <begin position="207"/>
        <end position="231"/>
    </location>
</feature>
<feature type="transmembrane region" description="Helical" evidence="1">
    <location>
        <begin position="277"/>
        <end position="297"/>
    </location>
</feature>
<dbReference type="RefSeq" id="WP_086488499.1">
    <property type="nucleotide sequence ID" value="NZ_MSLT01000018.1"/>
</dbReference>
<feature type="transmembrane region" description="Helical" evidence="1">
    <location>
        <begin position="338"/>
        <end position="359"/>
    </location>
</feature>
<dbReference type="EMBL" id="MSLT01000018">
    <property type="protein sequence ID" value="OUD13053.1"/>
    <property type="molecule type" value="Genomic_DNA"/>
</dbReference>
<evidence type="ECO:0000313" key="3">
    <source>
        <dbReference type="Proteomes" id="UP000194798"/>
    </source>
</evidence>
<name>A0A251X5X1_9GAMM</name>
<feature type="transmembrane region" description="Helical" evidence="1">
    <location>
        <begin position="65"/>
        <end position="92"/>
    </location>
</feature>
<sequence length="950" mass="106811">MLLSKSSPDLPSNALLASFFLLHWLLFTPSYWRAYFQQHLPHCPPDFALADLQRPQWQHHAVRRVIFLLHGIFPIFGAGLAGLILGLMGVSFENGLLAVLYALIFGCVAGILGSLFISVIFGGIVSLLGSFLLSLPIGMAGDVVFSMAKNIAIAVIFSISGFNVETKSIHSEALLTIIFALFIAGIAGSMMNASTRSHIRPSQHRQVGSVVIGVFISVITTSLMATLTTLLARTAATLTDSGLLFSLVYDGLIAVVFACSLALIWGWYTWRWREGMVLGLFSGILLSGFTLLVHLFAKNSPYLELFLVGFHGGIENALLYLLLFAFPYVLAKRIANPWAGIIAGVFGSAGIYIAFMVILERHEMSHILLISIIAFGLGLTFNWWRPILFYPLLSAWNLLVYHKEERRNDTQKSRLFWHSVFWDEYQPLHLLGLDHFLVLVAERNPELGHQAIEYLSSGAQSWAAQAAQIEIDARRLQRCDTVIAISQAHRQLAAGELSGPASALLRSFSRASCDVEAALAQESSYNQRLALNAVEERLDGLLRELTRSSEPYALRFRPIAADWRRLLSDYAQRINKAMESRQELNNPYVIGIPLTEHQEIFVGRSDVSEQIERLLLNNGYQYRCPPLLLYGQRRTGKTSLLNNLGKLLPSTIIPLFVDFQGPTSLARNYEGFLYNMARAMITSAKRHRNVILPPLTRESLNTDPFTRFDEWLDEIEESLEDSQMLLLASDEFSALEHVLTQGYLDEASVLGMFRHLIQHRPRFKILLSGSHTLDEFERWASYLINVQTVHLSYLQASEALKLIEQPVKDFPLRYEEAASQRIMEVTRCHPALVQLVCAEIVTLKNRQHVAERREARLEDVEAALPGALQHGRFFFADIANNQVSPAGLQVLKKMAAAGENQVVSYAELQRYCPADADVEKTIENLLRRELIEPLGDGYRFQVELIRRWFI</sequence>
<organism evidence="2 3">
    <name type="scientific">Thioflexithrix psekupsensis</name>
    <dbReference type="NCBI Taxonomy" id="1570016"/>
    <lineage>
        <taxon>Bacteria</taxon>
        <taxon>Pseudomonadati</taxon>
        <taxon>Pseudomonadota</taxon>
        <taxon>Gammaproteobacteria</taxon>
        <taxon>Thiotrichales</taxon>
        <taxon>Thioflexithrix</taxon>
    </lineage>
</organism>
<feature type="transmembrane region" description="Helical" evidence="1">
    <location>
        <begin position="243"/>
        <end position="265"/>
    </location>
</feature>
<dbReference type="OrthoDB" id="5619583at2"/>
<feature type="transmembrane region" description="Helical" evidence="1">
    <location>
        <begin position="12"/>
        <end position="32"/>
    </location>
</feature>
<feature type="transmembrane region" description="Helical" evidence="1">
    <location>
        <begin position="365"/>
        <end position="384"/>
    </location>
</feature>
<protein>
    <recommendedName>
        <fullName evidence="4">ATP-binding protein</fullName>
    </recommendedName>
</protein>
<keyword evidence="1" id="KW-0812">Transmembrane</keyword>
<dbReference type="InterPro" id="IPR027417">
    <property type="entry name" value="P-loop_NTPase"/>
</dbReference>
<dbReference type="PANTHER" id="PTHR34301:SF8">
    <property type="entry name" value="ATPASE DOMAIN-CONTAINING PROTEIN"/>
    <property type="match status" value="1"/>
</dbReference>
<keyword evidence="1" id="KW-1133">Transmembrane helix</keyword>
<evidence type="ECO:0000313" key="2">
    <source>
        <dbReference type="EMBL" id="OUD13053.1"/>
    </source>
</evidence>
<dbReference type="Proteomes" id="UP000194798">
    <property type="component" value="Unassembled WGS sequence"/>
</dbReference>
<keyword evidence="3" id="KW-1185">Reference proteome</keyword>
<feature type="transmembrane region" description="Helical" evidence="1">
    <location>
        <begin position="143"/>
        <end position="162"/>
    </location>
</feature>
<dbReference type="SUPFAM" id="SSF52540">
    <property type="entry name" value="P-loop containing nucleoside triphosphate hydrolases"/>
    <property type="match status" value="1"/>
</dbReference>
<evidence type="ECO:0000256" key="1">
    <source>
        <dbReference type="SAM" id="Phobius"/>
    </source>
</evidence>
<feature type="transmembrane region" description="Helical" evidence="1">
    <location>
        <begin position="98"/>
        <end position="131"/>
    </location>
</feature>
<dbReference type="PANTHER" id="PTHR34301">
    <property type="entry name" value="DNA-BINDING PROTEIN-RELATED"/>
    <property type="match status" value="1"/>
</dbReference>
<dbReference type="Gene3D" id="3.40.50.300">
    <property type="entry name" value="P-loop containing nucleotide triphosphate hydrolases"/>
    <property type="match status" value="1"/>
</dbReference>
<reference evidence="2 3" key="1">
    <citation type="submission" date="2016-12" db="EMBL/GenBank/DDBJ databases">
        <title>Thioflexothrix psekupsii D3 genome sequencing and assembly.</title>
        <authorList>
            <person name="Fomenkov A."/>
            <person name="Vincze T."/>
            <person name="Grabovich M."/>
            <person name="Anton B.P."/>
            <person name="Dubinina G."/>
            <person name="Orlova M."/>
            <person name="Belousova E."/>
            <person name="Roberts R.J."/>
        </authorList>
    </citation>
    <scope>NUCLEOTIDE SEQUENCE [LARGE SCALE GENOMIC DNA]</scope>
    <source>
        <strain evidence="2">D3</strain>
    </source>
</reference>
<evidence type="ECO:0008006" key="4">
    <source>
        <dbReference type="Google" id="ProtNLM"/>
    </source>
</evidence>
<dbReference type="AlphaFoldDB" id="A0A251X5X1"/>
<proteinExistence type="predicted"/>
<feature type="transmembrane region" description="Helical" evidence="1">
    <location>
        <begin position="174"/>
        <end position="195"/>
    </location>
</feature>
<gene>
    <name evidence="2" type="ORF">TPSD3_10395</name>
</gene>
<feature type="transmembrane region" description="Helical" evidence="1">
    <location>
        <begin position="309"/>
        <end position="331"/>
    </location>
</feature>
<keyword evidence="1" id="KW-0472">Membrane</keyword>
<accession>A0A251X5X1</accession>
<comment type="caution">
    <text evidence="2">The sequence shown here is derived from an EMBL/GenBank/DDBJ whole genome shotgun (WGS) entry which is preliminary data.</text>
</comment>